<feature type="domain" description="EF-hand" evidence="8">
    <location>
        <begin position="378"/>
        <end position="413"/>
    </location>
</feature>
<dbReference type="EMBL" id="CP059659">
    <property type="protein sequence ID" value="QRW17305.1"/>
    <property type="molecule type" value="Genomic_DNA"/>
</dbReference>
<dbReference type="InterPro" id="IPR058650">
    <property type="entry name" value="Msy1/2-like"/>
</dbReference>
<dbReference type="GO" id="GO:0016020">
    <property type="term" value="C:membrane"/>
    <property type="evidence" value="ECO:0007669"/>
    <property type="project" value="UniProtKB-SubCell"/>
</dbReference>
<dbReference type="InterPro" id="IPR018247">
    <property type="entry name" value="EF_Hand_1_Ca_BS"/>
</dbReference>
<dbReference type="GO" id="GO:0005262">
    <property type="term" value="F:calcium channel activity"/>
    <property type="evidence" value="ECO:0007669"/>
    <property type="project" value="TreeGrafter"/>
</dbReference>
<evidence type="ECO:0000256" key="6">
    <source>
        <dbReference type="SAM" id="MobiDB-lite"/>
    </source>
</evidence>
<feature type="compositionally biased region" description="Polar residues" evidence="6">
    <location>
        <begin position="735"/>
        <end position="746"/>
    </location>
</feature>
<dbReference type="Gene3D" id="1.10.238.10">
    <property type="entry name" value="EF-hand"/>
    <property type="match status" value="1"/>
</dbReference>
<protein>
    <submittedName>
        <fullName evidence="9">Transporter, small conductance mechanosensitive ion channel (MscS) family protein</fullName>
    </submittedName>
</protein>
<dbReference type="GO" id="GO:0005509">
    <property type="term" value="F:calcium ion binding"/>
    <property type="evidence" value="ECO:0007669"/>
    <property type="project" value="InterPro"/>
</dbReference>
<keyword evidence="3" id="KW-0106">Calcium</keyword>
<comment type="subcellular location">
    <subcellularLocation>
        <location evidence="1">Membrane</location>
    </subcellularLocation>
</comment>
<feature type="compositionally biased region" description="Low complexity" evidence="6">
    <location>
        <begin position="769"/>
        <end position="785"/>
    </location>
</feature>
<dbReference type="Proteomes" id="UP000650533">
    <property type="component" value="Chromosome 2"/>
</dbReference>
<evidence type="ECO:0000256" key="4">
    <source>
        <dbReference type="ARBA" id="ARBA00022989"/>
    </source>
</evidence>
<dbReference type="KEGG" id="rsx:RhiXN_05307"/>
<dbReference type="InterPro" id="IPR010920">
    <property type="entry name" value="LSM_dom_sf"/>
</dbReference>
<keyword evidence="2 7" id="KW-0812">Transmembrane</keyword>
<dbReference type="GeneID" id="67027586"/>
<proteinExistence type="predicted"/>
<feature type="region of interest" description="Disordered" evidence="6">
    <location>
        <begin position="821"/>
        <end position="869"/>
    </location>
</feature>
<dbReference type="PROSITE" id="PS00018">
    <property type="entry name" value="EF_HAND_1"/>
    <property type="match status" value="1"/>
</dbReference>
<keyword evidence="4 7" id="KW-1133">Transmembrane helix</keyword>
<dbReference type="SMART" id="SM00054">
    <property type="entry name" value="EFh"/>
    <property type="match status" value="1"/>
</dbReference>
<dbReference type="SUPFAM" id="SSF50182">
    <property type="entry name" value="Sm-like ribonucleoproteins"/>
    <property type="match status" value="1"/>
</dbReference>
<feature type="transmembrane region" description="Helical" evidence="7">
    <location>
        <begin position="431"/>
        <end position="451"/>
    </location>
</feature>
<keyword evidence="5 7" id="KW-0472">Membrane</keyword>
<feature type="compositionally biased region" description="Low complexity" evidence="6">
    <location>
        <begin position="828"/>
        <end position="853"/>
    </location>
</feature>
<feature type="compositionally biased region" description="Polar residues" evidence="6">
    <location>
        <begin position="756"/>
        <end position="768"/>
    </location>
</feature>
<dbReference type="RefSeq" id="XP_043177542.1">
    <property type="nucleotide sequence ID" value="XM_043325123.1"/>
</dbReference>
<evidence type="ECO:0000256" key="1">
    <source>
        <dbReference type="ARBA" id="ARBA00004370"/>
    </source>
</evidence>
<feature type="region of interest" description="Disordered" evidence="6">
    <location>
        <begin position="14"/>
        <end position="38"/>
    </location>
</feature>
<dbReference type="Pfam" id="PF25886">
    <property type="entry name" value="Msy1"/>
    <property type="match status" value="1"/>
</dbReference>
<name>A0A8H8NPY9_9AGAM</name>
<dbReference type="CDD" id="cd00051">
    <property type="entry name" value="EFh"/>
    <property type="match status" value="1"/>
</dbReference>
<evidence type="ECO:0000256" key="7">
    <source>
        <dbReference type="SAM" id="Phobius"/>
    </source>
</evidence>
<dbReference type="PANTHER" id="PTHR31323:SF11">
    <property type="entry name" value="EF-HAND DOMAIN-CONTAINING PROTEIN"/>
    <property type="match status" value="1"/>
</dbReference>
<dbReference type="AlphaFoldDB" id="A0A8H8NPY9"/>
<evidence type="ECO:0000259" key="8">
    <source>
        <dbReference type="PROSITE" id="PS50222"/>
    </source>
</evidence>
<feature type="transmembrane region" description="Helical" evidence="7">
    <location>
        <begin position="457"/>
        <end position="475"/>
    </location>
</feature>
<sequence length="1278" mass="141748">MAAKEREDLHGIALANVSQPSSVNHHTKYDSDSTATNSSDEFDWDAADADDQSVHHAKKAKRGRRLWLAFLKLARPIRTTIIALIGGGILIAPLLVVHFQFRDSPARWHTFTWSLWLSITWAAGSVTSLVIDVLPGLLLRLIAFVGKPPEHLKTKTELFMAVSFWLKLALDISWSWIALSVIRAIVKPPGSYWVYVNRVMQALFSAGIILLVEKLFLQFVAIRFHEEALADRLAENHLALKALDRLSNATGSKIKAFKKKHKAGVHSRNASVELLGTGTGTGTNSPISRPGTPDPNQAHKTPVSEKAKAKKKRKKAVASVLGDAVAAVALKDSKFNKRGEIGSLHSARRLARDLFENLGSVDPERKELTVEDFYPFFKTEEDARTAFSLFDKDGNGDISKKEMREAVQRIYRERKALTASLKDMSAAVGKLDGVLIVLALIVILFICLLIFNRSNTLASLVPIATIILGFSFIFGNSAKTLFESLIFIFSTHVYDVGDLVMIDDQALFVKEFGLFATTFRRVDGQEIIAPNSLLASVKLIHNVRRSGSMWETTDLQVSYDTPLEVLEKLRQRLKQYVAANSREWGGGCEINIDKMEYQNAIHLIVAMEHRSNWQDWGGRWNRRNAFMKNLKSELEALEIQYSLPLQPVTFHSHSHPPPWYRAGNGNDFGNAGYMRSDGNRGFTTITPSLQVMSTFSLKNQSDLNAETQGSPALNKVIGTQPNESLGTLISPPKEASQQTQHTNSVDAGQISGLQPGAQTNGTQTNGPSQNNGFNQQGNGAQFNGAYSQQFNGASPRAGARDIFNMESLVTQLDQLKVNDTTTIDNSQGESGSDIDLSDGSGSDDGYITSGSSDMENRPQPRPPTSKGEIVDIGWYPATIPVDHPFFSSIGQHIPVSTVNPADLHSTSSMTQESEYHCGPFPEFDEFIYNQGYVEGGTGTSATMESGEMHQAPVAPPSPTVGSPASVVMEMELNPGSPTEQLQQIEGYVRNFRDANATAMVVICMHCPVEKHEKTDLRPTSLIRHLQSHFGVKQLVVDQDISDMAQYASGQLLQASGCMDEEMYIAGTQYFPFNGQIHGFNEIHRLIFPVNETCEPLSPVISIPEPGAWIPLGNIVLRTTECGGLEWWGANSYQWEPIRLFSSYGDALSTTPLLGSFRGINLECEHHHVEHVGLEQNTIKGEGNMEEHFYSYGNPPTQESIHQWVEDYKKHRAPTICPLNDCRRELRRPHALKDHLLFKFGIKVLQCGHGECQKLFSTKTNCNRHMRDCKMRSETTGRY</sequence>
<dbReference type="Pfam" id="PF00924">
    <property type="entry name" value="MS_channel_2nd"/>
    <property type="match status" value="1"/>
</dbReference>
<feature type="compositionally biased region" description="Polar residues" evidence="6">
    <location>
        <begin position="703"/>
        <end position="727"/>
    </location>
</feature>
<feature type="transmembrane region" description="Helical" evidence="7">
    <location>
        <begin position="121"/>
        <end position="143"/>
    </location>
</feature>
<evidence type="ECO:0000313" key="10">
    <source>
        <dbReference type="Proteomes" id="UP000650533"/>
    </source>
</evidence>
<feature type="transmembrane region" description="Helical" evidence="7">
    <location>
        <begin position="81"/>
        <end position="101"/>
    </location>
</feature>
<gene>
    <name evidence="9" type="ORF">RhiXN_05307</name>
</gene>
<reference evidence="9" key="1">
    <citation type="submission" date="2020-05" db="EMBL/GenBank/DDBJ databases">
        <title>Evolutionary and genomic comparisons of hybrid uninucleate and nonhybrid Rhizoctonia fungi.</title>
        <authorList>
            <person name="Li C."/>
            <person name="Chen X."/>
        </authorList>
    </citation>
    <scope>NUCLEOTIDE SEQUENCE</scope>
    <source>
        <strain evidence="9">AG-1 IA</strain>
    </source>
</reference>
<feature type="region of interest" description="Disordered" evidence="6">
    <location>
        <begin position="703"/>
        <end position="794"/>
    </location>
</feature>
<dbReference type="InterPro" id="IPR002048">
    <property type="entry name" value="EF_hand_dom"/>
</dbReference>
<evidence type="ECO:0000256" key="5">
    <source>
        <dbReference type="ARBA" id="ARBA00023136"/>
    </source>
</evidence>
<evidence type="ECO:0000313" key="9">
    <source>
        <dbReference type="EMBL" id="QRW17305.1"/>
    </source>
</evidence>
<dbReference type="SUPFAM" id="SSF47473">
    <property type="entry name" value="EF-hand"/>
    <property type="match status" value="1"/>
</dbReference>
<evidence type="ECO:0000256" key="2">
    <source>
        <dbReference type="ARBA" id="ARBA00022692"/>
    </source>
</evidence>
<evidence type="ECO:0000256" key="3">
    <source>
        <dbReference type="ARBA" id="ARBA00022837"/>
    </source>
</evidence>
<accession>A0A8H8NPY9</accession>
<dbReference type="InterPro" id="IPR006685">
    <property type="entry name" value="MscS_channel_2nd"/>
</dbReference>
<dbReference type="InterPro" id="IPR023408">
    <property type="entry name" value="MscS_beta-dom_sf"/>
</dbReference>
<dbReference type="GO" id="GO:0006874">
    <property type="term" value="P:intracellular calcium ion homeostasis"/>
    <property type="evidence" value="ECO:0007669"/>
    <property type="project" value="TreeGrafter"/>
</dbReference>
<organism evidence="9 10">
    <name type="scientific">Rhizoctonia solani</name>
    <dbReference type="NCBI Taxonomy" id="456999"/>
    <lineage>
        <taxon>Eukaryota</taxon>
        <taxon>Fungi</taxon>
        <taxon>Dikarya</taxon>
        <taxon>Basidiomycota</taxon>
        <taxon>Agaricomycotina</taxon>
        <taxon>Agaricomycetes</taxon>
        <taxon>Cantharellales</taxon>
        <taxon>Ceratobasidiaceae</taxon>
        <taxon>Rhizoctonia</taxon>
    </lineage>
</organism>
<dbReference type="PANTHER" id="PTHR31323">
    <property type="entry name" value="MECHANOSENSITIVE ION CHANNEL PROTEIN MSY2"/>
    <property type="match status" value="1"/>
</dbReference>
<dbReference type="Gene3D" id="2.30.30.60">
    <property type="match status" value="1"/>
</dbReference>
<dbReference type="PROSITE" id="PS50222">
    <property type="entry name" value="EF_HAND_2"/>
    <property type="match status" value="1"/>
</dbReference>
<feature type="region of interest" description="Disordered" evidence="6">
    <location>
        <begin position="268"/>
        <end position="312"/>
    </location>
</feature>
<dbReference type="InterPro" id="IPR011992">
    <property type="entry name" value="EF-hand-dom_pair"/>
</dbReference>